<reference evidence="1 2" key="1">
    <citation type="journal article" date="2003" name="PLoS Biol.">
        <title>The genome sequence of Caenorhabditis briggsae: a platform for comparative genomics.</title>
        <authorList>
            <person name="Stein L.D."/>
            <person name="Bao Z."/>
            <person name="Blasiar D."/>
            <person name="Blumenthal T."/>
            <person name="Brent M.R."/>
            <person name="Chen N."/>
            <person name="Chinwalla A."/>
            <person name="Clarke L."/>
            <person name="Clee C."/>
            <person name="Coghlan A."/>
            <person name="Coulson A."/>
            <person name="D'Eustachio P."/>
            <person name="Fitch D.H."/>
            <person name="Fulton L.A."/>
            <person name="Fulton R.E."/>
            <person name="Griffiths-Jones S."/>
            <person name="Harris T.W."/>
            <person name="Hillier L.W."/>
            <person name="Kamath R."/>
            <person name="Kuwabara P.E."/>
            <person name="Mardis E.R."/>
            <person name="Marra M.A."/>
            <person name="Miner T.L."/>
            <person name="Minx P."/>
            <person name="Mullikin J.C."/>
            <person name="Plumb R.W."/>
            <person name="Rogers J."/>
            <person name="Schein J.E."/>
            <person name="Sohrmann M."/>
            <person name="Spieth J."/>
            <person name="Stajich J.E."/>
            <person name="Wei C."/>
            <person name="Willey D."/>
            <person name="Wilson R.K."/>
            <person name="Durbin R."/>
            <person name="Waterston R.H."/>
        </authorList>
    </citation>
    <scope>NUCLEOTIDE SEQUENCE [LARGE SCALE GENOMIC DNA]</scope>
    <source>
        <strain evidence="1 2">AF16</strain>
    </source>
</reference>
<dbReference type="InParanoid" id="B6IGB9"/>
<reference evidence="1 2" key="2">
    <citation type="journal article" date="2011" name="PLoS Genet.">
        <title>Caenorhabditis briggsae recombinant inbred line genotypes reveal inter-strain incompatibility and the evolution of recombination.</title>
        <authorList>
            <person name="Ross J.A."/>
            <person name="Koboldt D.C."/>
            <person name="Staisch J.E."/>
            <person name="Chamberlin H.M."/>
            <person name="Gupta B.P."/>
            <person name="Miller R.D."/>
            <person name="Baird S.E."/>
            <person name="Haag E.S."/>
        </authorList>
    </citation>
    <scope>NUCLEOTIDE SEQUENCE [LARGE SCALE GENOMIC DNA]</scope>
    <source>
        <strain evidence="1 2">AF16</strain>
    </source>
</reference>
<dbReference type="KEGG" id="cbr:CBG_26348"/>
<sequence>MILESSDSTDFAFHVGASFEMKNISKIEKAIQFHIFEIQNS</sequence>
<accession>B6IGB9</accession>
<dbReference type="CTD" id="68917827"/>
<gene>
    <name evidence="1" type="ORF">CBG26348</name>
    <name evidence="1" type="ORF">CBG_26348</name>
</gene>
<dbReference type="EMBL" id="HE600909">
    <property type="protein sequence ID" value="CAR98949.1"/>
    <property type="molecule type" value="Genomic_DNA"/>
</dbReference>
<evidence type="ECO:0000313" key="2">
    <source>
        <dbReference type="Proteomes" id="UP000008549"/>
    </source>
</evidence>
<protein>
    <submittedName>
        <fullName evidence="1">Protein CBG26348</fullName>
    </submittedName>
</protein>
<dbReference type="Proteomes" id="UP000008549">
    <property type="component" value="Unassembled WGS sequence"/>
</dbReference>
<dbReference type="RefSeq" id="XP_045098516.1">
    <property type="nucleotide sequence ID" value="XM_045235532.1"/>
</dbReference>
<evidence type="ECO:0000313" key="1">
    <source>
        <dbReference type="EMBL" id="CAR98949.1"/>
    </source>
</evidence>
<dbReference type="GeneID" id="68917827"/>
<organism evidence="1 2">
    <name type="scientific">Caenorhabditis briggsae</name>
    <dbReference type="NCBI Taxonomy" id="6238"/>
    <lineage>
        <taxon>Eukaryota</taxon>
        <taxon>Metazoa</taxon>
        <taxon>Ecdysozoa</taxon>
        <taxon>Nematoda</taxon>
        <taxon>Chromadorea</taxon>
        <taxon>Rhabditida</taxon>
        <taxon>Rhabditina</taxon>
        <taxon>Rhabditomorpha</taxon>
        <taxon>Rhabditoidea</taxon>
        <taxon>Rhabditidae</taxon>
        <taxon>Peloderinae</taxon>
        <taxon>Caenorhabditis</taxon>
    </lineage>
</organism>
<keyword evidence="2" id="KW-1185">Reference proteome</keyword>
<name>B6IGB9_CAEBR</name>
<dbReference type="HOGENOM" id="CLU_3280001_0_0_1"/>
<proteinExistence type="predicted"/>
<dbReference type="AlphaFoldDB" id="B6IGB9"/>